<feature type="region of interest" description="Disordered" evidence="1">
    <location>
        <begin position="37"/>
        <end position="57"/>
    </location>
</feature>
<evidence type="ECO:0000256" key="1">
    <source>
        <dbReference type="SAM" id="MobiDB-lite"/>
    </source>
</evidence>
<sequence>MALHGHYQGKLCHREIDLLEALPHPVSEKRMRELVGLPSVERGNSGSSGPASPSQPAVGVVSLIRSPVLAFSSLHARVQAEKDEENKSDDAGLHPRKVRRTVSVARLLSGIEGVLGGVYWAHLEDLSSRGSLPRLAN</sequence>
<accession>A0AA35ZSP5</accession>
<keyword evidence="3" id="KW-1185">Reference proteome</keyword>
<dbReference type="EMBL" id="OX465084">
    <property type="protein sequence ID" value="CAI9298178.1"/>
    <property type="molecule type" value="Genomic_DNA"/>
</dbReference>
<feature type="compositionally biased region" description="Low complexity" evidence="1">
    <location>
        <begin position="45"/>
        <end position="57"/>
    </location>
</feature>
<dbReference type="AlphaFoldDB" id="A0AA35ZSP5"/>
<organism evidence="2 3">
    <name type="scientific">Lactuca saligna</name>
    <name type="common">Willowleaf lettuce</name>
    <dbReference type="NCBI Taxonomy" id="75948"/>
    <lineage>
        <taxon>Eukaryota</taxon>
        <taxon>Viridiplantae</taxon>
        <taxon>Streptophyta</taxon>
        <taxon>Embryophyta</taxon>
        <taxon>Tracheophyta</taxon>
        <taxon>Spermatophyta</taxon>
        <taxon>Magnoliopsida</taxon>
        <taxon>eudicotyledons</taxon>
        <taxon>Gunneridae</taxon>
        <taxon>Pentapetalae</taxon>
        <taxon>asterids</taxon>
        <taxon>campanulids</taxon>
        <taxon>Asterales</taxon>
        <taxon>Asteraceae</taxon>
        <taxon>Cichorioideae</taxon>
        <taxon>Cichorieae</taxon>
        <taxon>Lactucinae</taxon>
        <taxon>Lactuca</taxon>
    </lineage>
</organism>
<dbReference type="Proteomes" id="UP001177003">
    <property type="component" value="Chromosome 8"/>
</dbReference>
<name>A0AA35ZSP5_LACSI</name>
<protein>
    <submittedName>
        <fullName evidence="2">Uncharacterized protein</fullName>
    </submittedName>
</protein>
<proteinExistence type="predicted"/>
<evidence type="ECO:0000313" key="3">
    <source>
        <dbReference type="Proteomes" id="UP001177003"/>
    </source>
</evidence>
<reference evidence="2" key="1">
    <citation type="submission" date="2023-04" db="EMBL/GenBank/DDBJ databases">
        <authorList>
            <person name="Vijverberg K."/>
            <person name="Xiong W."/>
            <person name="Schranz E."/>
        </authorList>
    </citation>
    <scope>NUCLEOTIDE SEQUENCE</scope>
</reference>
<gene>
    <name evidence="2" type="ORF">LSALG_LOCUS36955</name>
</gene>
<evidence type="ECO:0000313" key="2">
    <source>
        <dbReference type="EMBL" id="CAI9298178.1"/>
    </source>
</evidence>